<feature type="region of interest" description="Disordered" evidence="1">
    <location>
        <begin position="314"/>
        <end position="344"/>
    </location>
</feature>
<dbReference type="AlphaFoldDB" id="A0A4S4LCI8"/>
<feature type="compositionally biased region" description="Low complexity" evidence="1">
    <location>
        <begin position="364"/>
        <end position="384"/>
    </location>
</feature>
<feature type="region of interest" description="Disordered" evidence="1">
    <location>
        <begin position="266"/>
        <end position="297"/>
    </location>
</feature>
<feature type="compositionally biased region" description="Low complexity" evidence="1">
    <location>
        <begin position="493"/>
        <end position="518"/>
    </location>
</feature>
<feature type="compositionally biased region" description="Basic residues" evidence="1">
    <location>
        <begin position="903"/>
        <end position="913"/>
    </location>
</feature>
<keyword evidence="3" id="KW-1185">Reference proteome</keyword>
<evidence type="ECO:0000313" key="2">
    <source>
        <dbReference type="EMBL" id="THH09506.1"/>
    </source>
</evidence>
<feature type="region of interest" description="Disordered" evidence="1">
    <location>
        <begin position="44"/>
        <end position="71"/>
    </location>
</feature>
<feature type="compositionally biased region" description="Basic and acidic residues" evidence="1">
    <location>
        <begin position="268"/>
        <end position="281"/>
    </location>
</feature>
<evidence type="ECO:0008006" key="4">
    <source>
        <dbReference type="Google" id="ProtNLM"/>
    </source>
</evidence>
<feature type="region of interest" description="Disordered" evidence="1">
    <location>
        <begin position="364"/>
        <end position="390"/>
    </location>
</feature>
<feature type="compositionally biased region" description="Polar residues" evidence="1">
    <location>
        <begin position="526"/>
        <end position="543"/>
    </location>
</feature>
<dbReference type="OrthoDB" id="298344at2759"/>
<feature type="region of interest" description="Disordered" evidence="1">
    <location>
        <begin position="903"/>
        <end position="928"/>
    </location>
</feature>
<sequence length="1163" mass="127881">MLTKGLSNTMGYSELANWNGSANDSQKSILSQYSRVHGNCSKIQGYSSDQKSGGRAIRHENFNGDSRESSQLVKRAVSDAIAGRTENQCEEMAVVDRIEVHDQTQDASTGHQSRLSVAMERERSYGSEQSSIPNTNNNNMPSTTPKAYHILKQLGETSSTSGRINQLLPRQAQNKSLASTHSVHDEDQLETFSDPNDSAGVVDDMLMVRDDSPPPDSANSAPSNYDSLYACKRNKVTYAGRRSNAQTSSKELSPGLSLRVALSKIMKRREQSSKKGKDVQKLKSRSKSPPISPGKLDFDCVLIPLKPTREIPRTSQKTYISPGKKDHVQEGKKTGLGSKQEPMKDEGKIIRGSDRANNEVIYITSSPPSSIPATTPGTATPARTTYDDLDDDSIDFTYPHEEGIEDGDQGRDSQQPIIIDLVSDSDEQYKPSGVQVAAVPKSTRSRTITSMKRIGKRAAEGVKAEPENKSKRAPKTIVIPESSSEREDDAQISTPRCPLRLRPSSSLQMLSSTLSLAPPTSPARLIQQTRESSEPMTEDTSQPPLGEDADQPEGATSKRLSQSDDVEETAKMILNLIMKPSVEDYSSTQAASAQCESQRHPLGPAAENETTSLLEKHSFLDVHDSPSLPPPQPINHPRQSSPGPSSHFPAKSVQSGDGEHKMVKRGTNRSFKRGKLKNFKEDEDSDETMQVQSDDSIEDDVYCHSCKNKNVYAKMKCTFPYIVFDAFSVTFICPRCAGTCICGSCCKRRGVPTPVNKRVSWKSLGVLLLSEQATQRQQRYGTSSSRRRKDDDWVSPSRRRAAYKTNIDVGERWIHAQNRARVKAGKPPGRAFVGAWQDAWGPSPAALCIMDGVDLDVHTTDSKGAGKAKVLDPSKRFYLGDVQGLRRPFLLVDDLQLPASQLRLRKPSSRARKLSAGNSNHEEQSRKKRLRIEKPQIDVSEFAINHQESETPSEMSSMHLPTPDDFTIPEPGLQMSPLQITPLRSTSHTPHNDMVGMSHYDHAESFGNDDAYTFDWERMQAVDEMKPYAYTPYDDPSLSQQELYDSYAAALGAAANADPNDPNDPNVAFAYGYTSPAPILSSVPNMYDEDIRAGFSLTHKNTTGLTLDAIDPVLLAQDASVPINSHHYSGASSAGLSQEDLERAVRMALAALGLSEDNWGPSF</sequence>
<feature type="compositionally biased region" description="Basic and acidic residues" evidence="1">
    <location>
        <begin position="57"/>
        <end position="68"/>
    </location>
</feature>
<dbReference type="Proteomes" id="UP000308199">
    <property type="component" value="Unassembled WGS sequence"/>
</dbReference>
<accession>A0A4S4LCI8</accession>
<proteinExistence type="predicted"/>
<protein>
    <recommendedName>
        <fullName evidence="4">Zinc-finger domain-containing protein</fullName>
    </recommendedName>
</protein>
<feature type="region of interest" description="Disordered" evidence="1">
    <location>
        <begin position="775"/>
        <end position="796"/>
    </location>
</feature>
<comment type="caution">
    <text evidence="2">The sequence shown here is derived from an EMBL/GenBank/DDBJ whole genome shotgun (WGS) entry which is preliminary data.</text>
</comment>
<name>A0A4S4LCI8_9AGAM</name>
<feature type="compositionally biased region" description="Low complexity" evidence="1">
    <location>
        <begin position="130"/>
        <end position="145"/>
    </location>
</feature>
<reference evidence="2 3" key="1">
    <citation type="submission" date="2019-02" db="EMBL/GenBank/DDBJ databases">
        <title>Genome sequencing of the rare red list fungi Phellinidium pouzarii.</title>
        <authorList>
            <person name="Buettner E."/>
            <person name="Kellner H."/>
        </authorList>
    </citation>
    <scope>NUCLEOTIDE SEQUENCE [LARGE SCALE GENOMIC DNA]</scope>
    <source>
        <strain evidence="2 3">DSM 108285</strain>
    </source>
</reference>
<dbReference type="EMBL" id="SGPK01000061">
    <property type="protein sequence ID" value="THH09506.1"/>
    <property type="molecule type" value="Genomic_DNA"/>
</dbReference>
<feature type="region of interest" description="Disordered" evidence="1">
    <location>
        <begin position="621"/>
        <end position="693"/>
    </location>
</feature>
<feature type="region of interest" description="Disordered" evidence="1">
    <location>
        <begin position="423"/>
        <end position="566"/>
    </location>
</feature>
<gene>
    <name evidence="2" type="ORF">EW145_g1974</name>
</gene>
<feature type="region of interest" description="Disordered" evidence="1">
    <location>
        <begin position="102"/>
        <end position="145"/>
    </location>
</feature>
<feature type="region of interest" description="Disordered" evidence="1">
    <location>
        <begin position="172"/>
        <end position="226"/>
    </location>
</feature>
<evidence type="ECO:0000313" key="3">
    <source>
        <dbReference type="Proteomes" id="UP000308199"/>
    </source>
</evidence>
<evidence type="ECO:0000256" key="1">
    <source>
        <dbReference type="SAM" id="MobiDB-lite"/>
    </source>
</evidence>
<feature type="region of interest" description="Disordered" evidence="1">
    <location>
        <begin position="588"/>
        <end position="609"/>
    </location>
</feature>
<feature type="compositionally biased region" description="Polar residues" evidence="1">
    <location>
        <begin position="105"/>
        <end position="115"/>
    </location>
</feature>
<feature type="compositionally biased region" description="Basic and acidic residues" evidence="1">
    <location>
        <begin position="457"/>
        <end position="470"/>
    </location>
</feature>
<organism evidence="2 3">
    <name type="scientific">Phellinidium pouzarii</name>
    <dbReference type="NCBI Taxonomy" id="167371"/>
    <lineage>
        <taxon>Eukaryota</taxon>
        <taxon>Fungi</taxon>
        <taxon>Dikarya</taxon>
        <taxon>Basidiomycota</taxon>
        <taxon>Agaricomycotina</taxon>
        <taxon>Agaricomycetes</taxon>
        <taxon>Hymenochaetales</taxon>
        <taxon>Hymenochaetaceae</taxon>
        <taxon>Phellinidium</taxon>
    </lineage>
</organism>
<feature type="compositionally biased region" description="Basic residues" evidence="1">
    <location>
        <begin position="662"/>
        <end position="677"/>
    </location>
</feature>
<feature type="compositionally biased region" description="Basic and acidic residues" evidence="1">
    <location>
        <begin position="323"/>
        <end position="333"/>
    </location>
</feature>
<feature type="compositionally biased region" description="Polar residues" evidence="1">
    <location>
        <begin position="775"/>
        <end position="784"/>
    </location>
</feature>
<feature type="compositionally biased region" description="Polar residues" evidence="1">
    <location>
        <begin position="172"/>
        <end position="181"/>
    </location>
</feature>